<evidence type="ECO:0000313" key="2">
    <source>
        <dbReference type="Proteomes" id="UP000501266"/>
    </source>
</evidence>
<evidence type="ECO:0000313" key="1">
    <source>
        <dbReference type="EMBL" id="QIN94073.1"/>
    </source>
</evidence>
<proteinExistence type="predicted"/>
<dbReference type="EMBL" id="MT024865">
    <property type="protein sequence ID" value="QIN94073.1"/>
    <property type="molecule type" value="Genomic_DNA"/>
</dbReference>
<accession>A0A6G8R1L6</accession>
<gene>
    <name evidence="1" type="primary">81</name>
    <name evidence="1" type="ORF">SEA_WAKANDA_81</name>
</gene>
<dbReference type="KEGG" id="vg:77927917"/>
<sequence>MSTADERFDLAVQSVENVRSLTKDLSNIGVFDAEEYKAAEVILKSLNRALFILNPERAEEYVKGVIQEVVKDHPAQAEEGGLYL</sequence>
<reference evidence="1 2" key="1">
    <citation type="submission" date="2020-02" db="EMBL/GenBank/DDBJ databases">
        <authorList>
            <person name="Bullock J.N."/>
            <person name="Barnes M.L."/>
            <person name="Kankolongo K.M."/>
            <person name="Dejene B.A."/>
            <person name="Lindsay P.E."/>
            <person name="Bhuiyan S."/>
            <person name="Nayek S."/>
            <person name="Hughes L.E."/>
            <person name="Garlena R.A."/>
            <person name="Russell D.A."/>
            <person name="Pope W.H."/>
            <person name="Jacobs-Sera D."/>
            <person name="Hatfull G.F."/>
        </authorList>
    </citation>
    <scope>NUCLEOTIDE SEQUENCE [LARGE SCALE GENOMIC DNA]</scope>
</reference>
<keyword evidence="2" id="KW-1185">Reference proteome</keyword>
<dbReference type="RefSeq" id="YP_010652164.1">
    <property type="nucleotide sequence ID" value="NC_070785.1"/>
</dbReference>
<protein>
    <submittedName>
        <fullName evidence="1">Uncharacterized protein</fullName>
    </submittedName>
</protein>
<organism evidence="1 2">
    <name type="scientific">Streptomyces phage Wakanda</name>
    <dbReference type="NCBI Taxonomy" id="2713267"/>
    <lineage>
        <taxon>Viruses</taxon>
        <taxon>Duplodnaviria</taxon>
        <taxon>Heunggongvirae</taxon>
        <taxon>Uroviricota</taxon>
        <taxon>Caudoviricetes</taxon>
        <taxon>Stanwilliamsviridae</taxon>
        <taxon>Loccivirinae</taxon>
        <taxon>Wakandavirus</taxon>
        <taxon>Wakandavirus wakanda</taxon>
    </lineage>
</organism>
<dbReference type="GeneID" id="77927917"/>
<dbReference type="Proteomes" id="UP000501266">
    <property type="component" value="Segment"/>
</dbReference>
<name>A0A6G8R1L6_9CAUD</name>